<keyword evidence="2" id="KW-1185">Reference proteome</keyword>
<organism evidence="1 2">
    <name type="scientific">Bacillus songklensis</name>
    <dbReference type="NCBI Taxonomy" id="1069116"/>
    <lineage>
        <taxon>Bacteria</taxon>
        <taxon>Bacillati</taxon>
        <taxon>Bacillota</taxon>
        <taxon>Bacilli</taxon>
        <taxon>Bacillales</taxon>
        <taxon>Bacillaceae</taxon>
        <taxon>Bacillus</taxon>
    </lineage>
</organism>
<dbReference type="RefSeq" id="WP_377918132.1">
    <property type="nucleotide sequence ID" value="NZ_JBHRZT010000072.1"/>
</dbReference>
<reference evidence="2" key="1">
    <citation type="journal article" date="2019" name="Int. J. Syst. Evol. Microbiol.">
        <title>The Global Catalogue of Microorganisms (GCM) 10K type strain sequencing project: providing services to taxonomists for standard genome sequencing and annotation.</title>
        <authorList>
            <consortium name="The Broad Institute Genomics Platform"/>
            <consortium name="The Broad Institute Genome Sequencing Center for Infectious Disease"/>
            <person name="Wu L."/>
            <person name="Ma J."/>
        </authorList>
    </citation>
    <scope>NUCLEOTIDE SEQUENCE [LARGE SCALE GENOMIC DNA]</scope>
    <source>
        <strain evidence="2">CCUG 61889</strain>
    </source>
</reference>
<accession>A0ABV8B8R8</accession>
<evidence type="ECO:0000313" key="1">
    <source>
        <dbReference type="EMBL" id="MFC3885739.1"/>
    </source>
</evidence>
<comment type="caution">
    <text evidence="1">The sequence shown here is derived from an EMBL/GenBank/DDBJ whole genome shotgun (WGS) entry which is preliminary data.</text>
</comment>
<sequence>MEKVSEVNNAYNNGENKDLILDLEKQAVAGVWIQTFGLIIEAVSLSKLLLVSEELNTPGERQITLGVWISTIGQLIEAIGASTEISTTDRTIIIEGQKMAITGDWLKSFGAAIEATGGTKVLSEEQQAVRRRPSFVP</sequence>
<proteinExistence type="predicted"/>
<name>A0ABV8B8R8_9BACI</name>
<dbReference type="EMBL" id="JBHRZT010000072">
    <property type="protein sequence ID" value="MFC3885739.1"/>
    <property type="molecule type" value="Genomic_DNA"/>
</dbReference>
<gene>
    <name evidence="1" type="ORF">ACFOU2_20590</name>
</gene>
<protein>
    <submittedName>
        <fullName evidence="1">Uncharacterized protein</fullName>
    </submittedName>
</protein>
<dbReference type="Proteomes" id="UP001595752">
    <property type="component" value="Unassembled WGS sequence"/>
</dbReference>
<evidence type="ECO:0000313" key="2">
    <source>
        <dbReference type="Proteomes" id="UP001595752"/>
    </source>
</evidence>